<accession>A0A1I7IMS3</accession>
<evidence type="ECO:0000313" key="2">
    <source>
        <dbReference type="Proteomes" id="UP000199138"/>
    </source>
</evidence>
<dbReference type="AlphaFoldDB" id="A0A1I7IMS3"/>
<evidence type="ECO:0000313" key="1">
    <source>
        <dbReference type="EMBL" id="SFU74225.1"/>
    </source>
</evidence>
<name>A0A1I7IMS3_9FLAO</name>
<sequence length="45" mass="5372">MVEWFGEGCAKSLLRIRDVETKNTFIILQRYFLFYDSHIYGKGIL</sequence>
<gene>
    <name evidence="1" type="ORF">SAMN05216480_11820</name>
</gene>
<organism evidence="1 2">
    <name type="scientific">Pustulibacterium marinum</name>
    <dbReference type="NCBI Taxonomy" id="1224947"/>
    <lineage>
        <taxon>Bacteria</taxon>
        <taxon>Pseudomonadati</taxon>
        <taxon>Bacteroidota</taxon>
        <taxon>Flavobacteriia</taxon>
        <taxon>Flavobacteriales</taxon>
        <taxon>Flavobacteriaceae</taxon>
        <taxon>Pustulibacterium</taxon>
    </lineage>
</organism>
<keyword evidence="2" id="KW-1185">Reference proteome</keyword>
<protein>
    <submittedName>
        <fullName evidence="1">Uncharacterized protein</fullName>
    </submittedName>
</protein>
<dbReference type="EMBL" id="FPBK01000018">
    <property type="protein sequence ID" value="SFU74225.1"/>
    <property type="molecule type" value="Genomic_DNA"/>
</dbReference>
<reference evidence="1 2" key="1">
    <citation type="submission" date="2016-10" db="EMBL/GenBank/DDBJ databases">
        <authorList>
            <person name="de Groot N.N."/>
        </authorList>
    </citation>
    <scope>NUCLEOTIDE SEQUENCE [LARGE SCALE GENOMIC DNA]</scope>
    <source>
        <strain evidence="1 2">CGMCC 1.12333</strain>
    </source>
</reference>
<proteinExistence type="predicted"/>
<dbReference type="Proteomes" id="UP000199138">
    <property type="component" value="Unassembled WGS sequence"/>
</dbReference>